<protein>
    <submittedName>
        <fullName evidence="1">Uncharacterized protein</fullName>
    </submittedName>
</protein>
<reference evidence="2" key="1">
    <citation type="journal article" date="2023" name="G3 (Bethesda)">
        <title>Genome assembly and association tests identify interacting loci associated with vigor, precocity, and sex in interspecific pistachio rootstocks.</title>
        <authorList>
            <person name="Palmer W."/>
            <person name="Jacygrad E."/>
            <person name="Sagayaradj S."/>
            <person name="Cavanaugh K."/>
            <person name="Han R."/>
            <person name="Bertier L."/>
            <person name="Beede B."/>
            <person name="Kafkas S."/>
            <person name="Golino D."/>
            <person name="Preece J."/>
            <person name="Michelmore R."/>
        </authorList>
    </citation>
    <scope>NUCLEOTIDE SEQUENCE [LARGE SCALE GENOMIC DNA]</scope>
</reference>
<comment type="caution">
    <text evidence="1">The sequence shown here is derived from an EMBL/GenBank/DDBJ whole genome shotgun (WGS) entry which is preliminary data.</text>
</comment>
<accession>A0ACC1BR83</accession>
<gene>
    <name evidence="1" type="ORF">Patl1_03670</name>
</gene>
<sequence>MLSIENPPSDPSCSCQFPQLNTTHSDDSPSDKLDVDLLNPPPPSPHLPKFSIRDYVFTSRGKDIEKNWPFSLKNLQLCLKHGVKDVLPPFQAIGAVKTQATKRWTVDTCSIEKKSIGNFDAEPCSGPNNNEVLDSADDVQLKHKLENACIDTSSCRSAGENDFPSTTTSVSQSEIESVPTERPSSSPPETDTLLEASASASASASATVEVEAGHPTSHKTENTTRPPGKKCRLIVKFSGNSDRSSTEDIASNSTAVSETMASKVCPVCKIFTSSSNTTLNAHIDQCLSAESTPKWTADSRVTKHRIKPRKTRLMVDIYSTAQSCTLEELDRRNGTSWATISSLPAQDSEKLDLPAEVKRQRVSQVHPEDAGEVGEVYIDANGTKLRILSKSNDAPVVSKVVEDLPPKNPLKGGKGSKFLSIKKKKRHARKHLKYLKLAPQSRKFFSYKARASQISRGEGYNEVEESSKEKHEIQKQIRSSDSGTLRQWVRSKRRGLAKKANNQGGNQPFRCKWHLARGLLVENDQPRVGETLAERNRVQKFTNLSENLLSSPSTSERVENPFYNSQVSDRSEHSSGRKRVGSSFFGARISDNMERSLPQMNHHGNQLSEDSPFRNGSHKFEPSNSSRNCVSSVNNKRVGNHGDPDNNSDILPGTSTAPSLNTHALASKALRTVLRKKASSVSCQSSVIKSKPNMGEKFSARRKNRMVQIGQVDEDVAAWHSEVDQQYALMHNGTDEHLGREEITENTCFERGGVLEGKQDRGSISFSQEDGAPQSYGHDEGENTDSSARAGDDLLEKVDVLESVEAGVTSLRQSAVTKFHKLSNRPKTQSNSLHSVEDYNGILCGGEALTGPTEPGFVNREEMYCSDEVGNGMIGQSAHMGPGLDSDIGHGNSFPEVDPIPIPGPPGSFLPSPRDMGSDDFQGNSSLTTSRVQSSQDQLDFVDGDSSDSPISATSTISNSAAARSNLKYQESLSSVGVHAIQDRVRSGFSTASMEAVVPLTGPGAEKTYPDGEKFKVNKISIEKRPLSFKNDGQPCCCQRKERISQDIAPNYQESQLLRRRTMASVTLPAMGKQNARPNNFDARPEILPLSGCPSFGSEKVVLPLKGPAGSISVKGSPEGAKFVGHGDCDSPSPSTPNPILRLMGKNLMVVNKEEDTAMPLGQSQQCAQNSQVISQFQTASRASPGNMQNQDCHSFTHMPPLAPVIFNRNPYDAVGPSFEVRFSSSYRNHTNPRTPQTPAHVPASLFPNQHINGGFAASLEPNMYEDAYSLSSRHNRPRIRLNETSPYNIDKVLTTLDRPQKTADGGASIKEIIVIDDVPESEANESADVAKYSEGLRTTQLISSGISIPTVPSYNSRHVSPFSGYQPQDPSLLGESPVMHNSSFHAMPSRLPNSSPVKWSCTPESSGVLQRSSFMAASTSSGHHLGSSLYYSPSL</sequence>
<evidence type="ECO:0000313" key="1">
    <source>
        <dbReference type="EMBL" id="KAJ0101598.1"/>
    </source>
</evidence>
<proteinExistence type="predicted"/>
<dbReference type="Proteomes" id="UP001164250">
    <property type="component" value="Chromosome 3"/>
</dbReference>
<keyword evidence="2" id="KW-1185">Reference proteome</keyword>
<organism evidence="1 2">
    <name type="scientific">Pistacia atlantica</name>
    <dbReference type="NCBI Taxonomy" id="434234"/>
    <lineage>
        <taxon>Eukaryota</taxon>
        <taxon>Viridiplantae</taxon>
        <taxon>Streptophyta</taxon>
        <taxon>Embryophyta</taxon>
        <taxon>Tracheophyta</taxon>
        <taxon>Spermatophyta</taxon>
        <taxon>Magnoliopsida</taxon>
        <taxon>eudicotyledons</taxon>
        <taxon>Gunneridae</taxon>
        <taxon>Pentapetalae</taxon>
        <taxon>rosids</taxon>
        <taxon>malvids</taxon>
        <taxon>Sapindales</taxon>
        <taxon>Anacardiaceae</taxon>
        <taxon>Pistacia</taxon>
    </lineage>
</organism>
<name>A0ACC1BR83_9ROSI</name>
<evidence type="ECO:0000313" key="2">
    <source>
        <dbReference type="Proteomes" id="UP001164250"/>
    </source>
</evidence>
<dbReference type="EMBL" id="CM047899">
    <property type="protein sequence ID" value="KAJ0101598.1"/>
    <property type="molecule type" value="Genomic_DNA"/>
</dbReference>